<dbReference type="PANTHER" id="PTHR43861">
    <property type="entry name" value="TRANS-ACONITATE 2-METHYLTRANSFERASE-RELATED"/>
    <property type="match status" value="1"/>
</dbReference>
<evidence type="ECO:0000313" key="3">
    <source>
        <dbReference type="EMBL" id="RZD15265.1"/>
    </source>
</evidence>
<gene>
    <name evidence="3" type="ORF">EVJ47_03065</name>
</gene>
<evidence type="ECO:0000313" key="4">
    <source>
        <dbReference type="Proteomes" id="UP000320813"/>
    </source>
</evidence>
<name>A0A519BDC8_9DELT</name>
<proteinExistence type="predicted"/>
<dbReference type="Pfam" id="PF13649">
    <property type="entry name" value="Methyltransf_25"/>
    <property type="match status" value="1"/>
</dbReference>
<dbReference type="EMBL" id="SGBD01000001">
    <property type="protein sequence ID" value="RZD15265.1"/>
    <property type="molecule type" value="Genomic_DNA"/>
</dbReference>
<organism evidence="3 4">
    <name type="scientific">Candidatus Acidulodesulfobacterium ferriphilum</name>
    <dbReference type="NCBI Taxonomy" id="2597223"/>
    <lineage>
        <taxon>Bacteria</taxon>
        <taxon>Deltaproteobacteria</taxon>
        <taxon>Candidatus Acidulodesulfobacterales</taxon>
        <taxon>Candidatus Acidulodesulfobacterium</taxon>
    </lineage>
</organism>
<protein>
    <submittedName>
        <fullName evidence="3">Class I SAM-dependent methyltransferase</fullName>
    </submittedName>
</protein>
<dbReference type="AlphaFoldDB" id="A0A519BDC8"/>
<feature type="domain" description="Methyltransferase" evidence="2">
    <location>
        <begin position="47"/>
        <end position="141"/>
    </location>
</feature>
<sequence length="228" mass="26276">MNQKIRDTFDSIASKYDINRKKLIPCFDDLYSISVSLIRKTSLPLDVLDLGAGTGLLTSFLLEKYVDANVTLIDMASGMMDIARMRFKDKRNIKYIIGDYADYDFKDTFDAVISAMSIHHLPHAGKRRLFTKIYNYLKPGGIFVNAEQVLGNTETIESYYKKEWENLIRQNGLSEDDIAAWKERLKLDREATICQQIKWLKEASFADADCVYKFYKFAVIFGIKQSGR</sequence>
<dbReference type="Proteomes" id="UP000320813">
    <property type="component" value="Unassembled WGS sequence"/>
</dbReference>
<dbReference type="GO" id="GO:0008168">
    <property type="term" value="F:methyltransferase activity"/>
    <property type="evidence" value="ECO:0007669"/>
    <property type="project" value="UniProtKB-KW"/>
</dbReference>
<dbReference type="GO" id="GO:0032259">
    <property type="term" value="P:methylation"/>
    <property type="evidence" value="ECO:0007669"/>
    <property type="project" value="UniProtKB-KW"/>
</dbReference>
<dbReference type="InterPro" id="IPR029063">
    <property type="entry name" value="SAM-dependent_MTases_sf"/>
</dbReference>
<dbReference type="Gene3D" id="6.10.140.280">
    <property type="match status" value="1"/>
</dbReference>
<evidence type="ECO:0000259" key="2">
    <source>
        <dbReference type="Pfam" id="PF13649"/>
    </source>
</evidence>
<dbReference type="InterPro" id="IPR041698">
    <property type="entry name" value="Methyltransf_25"/>
</dbReference>
<accession>A0A519BDC8</accession>
<comment type="caution">
    <text evidence="3">The sequence shown here is derived from an EMBL/GenBank/DDBJ whole genome shotgun (WGS) entry which is preliminary data.</text>
</comment>
<keyword evidence="1 3" id="KW-0808">Transferase</keyword>
<reference evidence="3 4" key="1">
    <citation type="submission" date="2019-01" db="EMBL/GenBank/DDBJ databases">
        <title>Insights into ecological role of a new deltaproteobacterial order Candidatus Sinidesulfobacterales (Sva0485) by metagenomics and metatranscriptomics.</title>
        <authorList>
            <person name="Tan S."/>
            <person name="Liu J."/>
            <person name="Fang Y."/>
            <person name="Hedlund B.P."/>
            <person name="Lian Z.H."/>
            <person name="Huang L.Y."/>
            <person name="Li J.T."/>
            <person name="Huang L.N."/>
            <person name="Li W.J."/>
            <person name="Jiang H.C."/>
            <person name="Dong H.L."/>
            <person name="Shu W.S."/>
        </authorList>
    </citation>
    <scope>NUCLEOTIDE SEQUENCE [LARGE SCALE GENOMIC DNA]</scope>
    <source>
        <strain evidence="3">AP3</strain>
    </source>
</reference>
<dbReference type="CDD" id="cd02440">
    <property type="entry name" value="AdoMet_MTases"/>
    <property type="match status" value="1"/>
</dbReference>
<evidence type="ECO:0000256" key="1">
    <source>
        <dbReference type="ARBA" id="ARBA00022679"/>
    </source>
</evidence>
<dbReference type="SUPFAM" id="SSF53335">
    <property type="entry name" value="S-adenosyl-L-methionine-dependent methyltransferases"/>
    <property type="match status" value="1"/>
</dbReference>
<keyword evidence="3" id="KW-0489">Methyltransferase</keyword>
<dbReference type="Gene3D" id="3.40.50.150">
    <property type="entry name" value="Vaccinia Virus protein VP39"/>
    <property type="match status" value="1"/>
</dbReference>